<dbReference type="GO" id="GO:0045944">
    <property type="term" value="P:positive regulation of transcription by RNA polymerase II"/>
    <property type="evidence" value="ECO:0007669"/>
    <property type="project" value="TreeGrafter"/>
</dbReference>
<evidence type="ECO:0000313" key="5">
    <source>
        <dbReference type="EMBL" id="KAF5658671.1"/>
    </source>
</evidence>
<organism evidence="5 6">
    <name type="scientific">Fusarium heterosporum</name>
    <dbReference type="NCBI Taxonomy" id="42747"/>
    <lineage>
        <taxon>Eukaryota</taxon>
        <taxon>Fungi</taxon>
        <taxon>Dikarya</taxon>
        <taxon>Ascomycota</taxon>
        <taxon>Pezizomycotina</taxon>
        <taxon>Sordariomycetes</taxon>
        <taxon>Hypocreomycetidae</taxon>
        <taxon>Hypocreales</taxon>
        <taxon>Nectriaceae</taxon>
        <taxon>Fusarium</taxon>
        <taxon>Fusarium heterosporum species complex</taxon>
    </lineage>
</organism>
<reference evidence="5 6" key="1">
    <citation type="submission" date="2020-05" db="EMBL/GenBank/DDBJ databases">
        <title>Identification and distribution of gene clusters putatively required for synthesis of sphingolipid metabolism inhibitors in phylogenetically diverse species of the filamentous fungus Fusarium.</title>
        <authorList>
            <person name="Kim H.-S."/>
            <person name="Busman M."/>
            <person name="Brown D.W."/>
            <person name="Divon H."/>
            <person name="Uhlig S."/>
            <person name="Proctor R.H."/>
        </authorList>
    </citation>
    <scope>NUCLEOTIDE SEQUENCE [LARGE SCALE GENOMIC DNA]</scope>
    <source>
        <strain evidence="5 6">NRRL 20693</strain>
    </source>
</reference>
<comment type="caution">
    <text evidence="5">The sequence shown here is derived from an EMBL/GenBank/DDBJ whole genome shotgun (WGS) entry which is preliminary data.</text>
</comment>
<evidence type="ECO:0000259" key="4">
    <source>
        <dbReference type="PROSITE" id="PS50048"/>
    </source>
</evidence>
<dbReference type="GO" id="GO:0000976">
    <property type="term" value="F:transcription cis-regulatory region binding"/>
    <property type="evidence" value="ECO:0007669"/>
    <property type="project" value="TreeGrafter"/>
</dbReference>
<keyword evidence="6" id="KW-1185">Reference proteome</keyword>
<evidence type="ECO:0000256" key="3">
    <source>
        <dbReference type="SAM" id="MobiDB-lite"/>
    </source>
</evidence>
<dbReference type="PANTHER" id="PTHR37534">
    <property type="entry name" value="TRANSCRIPTIONAL ACTIVATOR PROTEIN UGA3"/>
    <property type="match status" value="1"/>
</dbReference>
<evidence type="ECO:0000313" key="6">
    <source>
        <dbReference type="Proteomes" id="UP000567885"/>
    </source>
</evidence>
<feature type="domain" description="Zn(2)-C6 fungal-type" evidence="4">
    <location>
        <begin position="24"/>
        <end position="52"/>
    </location>
</feature>
<gene>
    <name evidence="5" type="ORF">FHETE_9735</name>
</gene>
<dbReference type="GO" id="GO:0008270">
    <property type="term" value="F:zinc ion binding"/>
    <property type="evidence" value="ECO:0007669"/>
    <property type="project" value="InterPro"/>
</dbReference>
<dbReference type="Pfam" id="PF00172">
    <property type="entry name" value="Zn_clus"/>
    <property type="match status" value="1"/>
</dbReference>
<dbReference type="SUPFAM" id="SSF57701">
    <property type="entry name" value="Zn2/Cys6 DNA-binding domain"/>
    <property type="match status" value="1"/>
</dbReference>
<dbReference type="Pfam" id="PF11951">
    <property type="entry name" value="Fungal_trans_2"/>
    <property type="match status" value="1"/>
</dbReference>
<dbReference type="Proteomes" id="UP000567885">
    <property type="component" value="Unassembled WGS sequence"/>
</dbReference>
<dbReference type="EMBL" id="JAAGWQ010000232">
    <property type="protein sequence ID" value="KAF5658671.1"/>
    <property type="molecule type" value="Genomic_DNA"/>
</dbReference>
<proteinExistence type="predicted"/>
<protein>
    <submittedName>
        <fullName evidence="5">Fungal transcriptional regulatory</fullName>
    </submittedName>
</protein>
<dbReference type="AlphaFoldDB" id="A0A8H5SX24"/>
<evidence type="ECO:0000256" key="1">
    <source>
        <dbReference type="ARBA" id="ARBA00004123"/>
    </source>
</evidence>
<comment type="subcellular location">
    <subcellularLocation>
        <location evidence="1">Nucleus</location>
    </subcellularLocation>
</comment>
<name>A0A8H5SX24_FUSHE</name>
<dbReference type="InterPro" id="IPR036864">
    <property type="entry name" value="Zn2-C6_fun-type_DNA-bd_sf"/>
</dbReference>
<feature type="region of interest" description="Disordered" evidence="3">
    <location>
        <begin position="1"/>
        <end position="22"/>
    </location>
</feature>
<keyword evidence="2" id="KW-0539">Nucleus</keyword>
<dbReference type="InterPro" id="IPR021858">
    <property type="entry name" value="Fun_TF"/>
</dbReference>
<sequence length="503" mass="57700">MANTPDNADPWRHQTDTQSVSQNDCSKCKTRRIKCDRALLGCQKCSKKGYRCPGYGPRVQWVNDAATRGRMRGLQATVLENHARSQPKVFKGLGPFNFVNDDGQNHAIDIQDLARQHYEDITTYDLSQSLWDKLRRYYIDNVTRLMVWADTQKNLYRDRIIEIASNRPVLRLAISAMAALHYNATGHNGKLPLPESFRDEAVRGIATSVKDILENTKLLTLENAQWILSSMMVLSCCEMIEAGAGAADWHRRAARRLVGVIKTMDWCHDQMISFLINQLAIYDILSCTTSFDLSNIQEVILPVTEEEDVLFSKLLLLIHDVTLYRGRYDRSEIEGDDQEYLDSRRKDLSTLRANIELARGETLMVAGTLGIQDALDRRDFIRLVDLHCKATLLFAHRVMYRDESNCGRQLLEDIFLVLASIEKPERICHNLPWPLFMAGTECHGDPEKQRYIISHFKRVYDITGLIHYLELVEFLTSFWAGEEQDWQVGASQREAMGLRILAI</sequence>
<accession>A0A8H5SX24</accession>
<dbReference type="GO" id="GO:0005634">
    <property type="term" value="C:nucleus"/>
    <property type="evidence" value="ECO:0007669"/>
    <property type="project" value="UniProtKB-SubCell"/>
</dbReference>
<dbReference type="InterPro" id="IPR001138">
    <property type="entry name" value="Zn2Cys6_DnaBD"/>
</dbReference>
<dbReference type="OrthoDB" id="3251668at2759"/>
<evidence type="ECO:0000256" key="2">
    <source>
        <dbReference type="ARBA" id="ARBA00023242"/>
    </source>
</evidence>
<dbReference type="Gene3D" id="4.10.240.10">
    <property type="entry name" value="Zn(2)-C6 fungal-type DNA-binding domain"/>
    <property type="match status" value="1"/>
</dbReference>
<dbReference type="PANTHER" id="PTHR37534:SF17">
    <property type="entry name" value="ZN(2)-C6 FUNGAL-TYPE DOMAIN-CONTAINING PROTEIN"/>
    <property type="match status" value="1"/>
</dbReference>
<dbReference type="PROSITE" id="PS50048">
    <property type="entry name" value="ZN2_CY6_FUNGAL_2"/>
    <property type="match status" value="1"/>
</dbReference>
<dbReference type="GO" id="GO:0000981">
    <property type="term" value="F:DNA-binding transcription factor activity, RNA polymerase II-specific"/>
    <property type="evidence" value="ECO:0007669"/>
    <property type="project" value="InterPro"/>
</dbReference>